<accession>A0ABQ4M004</accession>
<keyword evidence="4" id="KW-1185">Reference proteome</keyword>
<feature type="region of interest" description="Disordered" evidence="1">
    <location>
        <begin position="26"/>
        <end position="99"/>
    </location>
</feature>
<sequence>MKKYVLLMAALIVSASILQACGSGPELSTKASPSISGSHADKGNSAALQGANPPETVQPSNVPAADQHDSTAAASAKTDRPAASDDGSAMPAAPSGTAEDDTAFSVVYHDGYKTIVALDESQIEKMTGLRIDPASIGDIINKLEQEKTWIDQAPLAPYAKLIAEAAGTESNRIRSVLNKMIQNKVSGLRLYISHSKHNGEAHFGTNNKDH</sequence>
<organism evidence="3 4">
    <name type="scientific">Paenibacillus cookii</name>
    <dbReference type="NCBI Taxonomy" id="157839"/>
    <lineage>
        <taxon>Bacteria</taxon>
        <taxon>Bacillati</taxon>
        <taxon>Bacillota</taxon>
        <taxon>Bacilli</taxon>
        <taxon>Bacillales</taxon>
        <taxon>Paenibacillaceae</taxon>
        <taxon>Paenibacillus</taxon>
    </lineage>
</organism>
<protein>
    <recommendedName>
        <fullName evidence="5">Lipoprotein</fullName>
    </recommendedName>
</protein>
<feature type="chain" id="PRO_5045945544" description="Lipoprotein" evidence="2">
    <location>
        <begin position="21"/>
        <end position="210"/>
    </location>
</feature>
<dbReference type="RefSeq" id="WP_212951238.1">
    <property type="nucleotide sequence ID" value="NZ_BORW01000021.1"/>
</dbReference>
<evidence type="ECO:0000256" key="1">
    <source>
        <dbReference type="SAM" id="MobiDB-lite"/>
    </source>
</evidence>
<dbReference type="EMBL" id="BORW01000021">
    <property type="protein sequence ID" value="GIO68723.1"/>
    <property type="molecule type" value="Genomic_DNA"/>
</dbReference>
<gene>
    <name evidence="3" type="ORF">J21TS3_35440</name>
</gene>
<evidence type="ECO:0008006" key="5">
    <source>
        <dbReference type="Google" id="ProtNLM"/>
    </source>
</evidence>
<dbReference type="Proteomes" id="UP000680638">
    <property type="component" value="Unassembled WGS sequence"/>
</dbReference>
<reference evidence="3 4" key="1">
    <citation type="submission" date="2021-03" db="EMBL/GenBank/DDBJ databases">
        <title>Antimicrobial resistance genes in bacteria isolated from Japanese honey, and their potential for conferring macrolide and lincosamide resistance in the American foulbrood pathogen Paenibacillus larvae.</title>
        <authorList>
            <person name="Okamoto M."/>
            <person name="Kumagai M."/>
            <person name="Kanamori H."/>
            <person name="Takamatsu D."/>
        </authorList>
    </citation>
    <scope>NUCLEOTIDE SEQUENCE [LARGE SCALE GENOMIC DNA]</scope>
    <source>
        <strain evidence="3 4">J21TS3</strain>
    </source>
</reference>
<keyword evidence="2" id="KW-0732">Signal</keyword>
<feature type="signal peptide" evidence="2">
    <location>
        <begin position="1"/>
        <end position="20"/>
    </location>
</feature>
<evidence type="ECO:0000313" key="4">
    <source>
        <dbReference type="Proteomes" id="UP000680638"/>
    </source>
</evidence>
<proteinExistence type="predicted"/>
<evidence type="ECO:0000256" key="2">
    <source>
        <dbReference type="SAM" id="SignalP"/>
    </source>
</evidence>
<comment type="caution">
    <text evidence="3">The sequence shown here is derived from an EMBL/GenBank/DDBJ whole genome shotgun (WGS) entry which is preliminary data.</text>
</comment>
<dbReference type="PROSITE" id="PS51257">
    <property type="entry name" value="PROKAR_LIPOPROTEIN"/>
    <property type="match status" value="1"/>
</dbReference>
<evidence type="ECO:0000313" key="3">
    <source>
        <dbReference type="EMBL" id="GIO68723.1"/>
    </source>
</evidence>
<name>A0ABQ4M004_9BACL</name>